<evidence type="ECO:0000256" key="1">
    <source>
        <dbReference type="ARBA" id="ARBA00006889"/>
    </source>
</evidence>
<dbReference type="Pfam" id="PF08212">
    <property type="entry name" value="Lipocalin_2"/>
    <property type="match status" value="1"/>
</dbReference>
<organism evidence="4 5">
    <name type="scientific">Pseudoxanthomonas putridarboris</name>
    <dbReference type="NCBI Taxonomy" id="752605"/>
    <lineage>
        <taxon>Bacteria</taxon>
        <taxon>Pseudomonadati</taxon>
        <taxon>Pseudomonadota</taxon>
        <taxon>Gammaproteobacteria</taxon>
        <taxon>Lysobacterales</taxon>
        <taxon>Lysobacteraceae</taxon>
        <taxon>Pseudoxanthomonas</taxon>
    </lineage>
</organism>
<evidence type="ECO:0000256" key="2">
    <source>
        <dbReference type="PIRNR" id="PIRNR036893"/>
    </source>
</evidence>
<feature type="domain" description="Lipocalin/cytosolic fatty-acid binding" evidence="3">
    <location>
        <begin position="37"/>
        <end position="177"/>
    </location>
</feature>
<dbReference type="PANTHER" id="PTHR10612">
    <property type="entry name" value="APOLIPOPROTEIN D"/>
    <property type="match status" value="1"/>
</dbReference>
<keyword evidence="2" id="KW-0446">Lipid-binding</keyword>
<proteinExistence type="inferred from homology"/>
<keyword evidence="2" id="KW-0472">Membrane</keyword>
<dbReference type="Gene3D" id="2.40.128.20">
    <property type="match status" value="1"/>
</dbReference>
<dbReference type="InterPro" id="IPR000566">
    <property type="entry name" value="Lipocln_cytosolic_FA-bd_dom"/>
</dbReference>
<keyword evidence="5" id="KW-1185">Reference proteome</keyword>
<keyword evidence="2" id="KW-0449">Lipoprotein</keyword>
<dbReference type="PROSITE" id="PS00213">
    <property type="entry name" value="LIPOCALIN"/>
    <property type="match status" value="1"/>
</dbReference>
<dbReference type="PROSITE" id="PS51257">
    <property type="entry name" value="PROKAR_LIPOPROTEIN"/>
    <property type="match status" value="1"/>
</dbReference>
<comment type="caution">
    <text evidence="4">The sequence shown here is derived from an EMBL/GenBank/DDBJ whole genome shotgun (WGS) entry which is preliminary data.</text>
</comment>
<dbReference type="InterPro" id="IPR047202">
    <property type="entry name" value="Lipocalin_Blc-like_dom"/>
</dbReference>
<protein>
    <recommendedName>
        <fullName evidence="2">Outer membrane lipoprotein Blc</fullName>
    </recommendedName>
</protein>
<comment type="subcellular location">
    <subcellularLocation>
        <location evidence="2">Cell outer membrane</location>
    </subcellularLocation>
</comment>
<evidence type="ECO:0000259" key="3">
    <source>
        <dbReference type="Pfam" id="PF08212"/>
    </source>
</evidence>
<dbReference type="InterPro" id="IPR022271">
    <property type="entry name" value="Lipocalin_ApoD"/>
</dbReference>
<dbReference type="InterPro" id="IPR022272">
    <property type="entry name" value="Lipocalin_CS"/>
</dbReference>
<name>A0ABU9IVI6_9GAMM</name>
<dbReference type="PIRSF" id="PIRSF036893">
    <property type="entry name" value="Lipocalin_ApoD"/>
    <property type="match status" value="1"/>
</dbReference>
<reference evidence="4 5" key="1">
    <citation type="submission" date="2024-04" db="EMBL/GenBank/DDBJ databases">
        <title>Draft genome sequence of Pseudoxanthomonas putridarboris WD12.</title>
        <authorList>
            <person name="Oh J."/>
        </authorList>
    </citation>
    <scope>NUCLEOTIDE SEQUENCE [LARGE SCALE GENOMIC DNA]</scope>
    <source>
        <strain evidence="4 5">WD12</strain>
    </source>
</reference>
<keyword evidence="2" id="KW-0998">Cell outer membrane</keyword>
<accession>A0ABU9IVI6</accession>
<comment type="subunit">
    <text evidence="2">Homodimer.</text>
</comment>
<dbReference type="PANTHER" id="PTHR10612:SF34">
    <property type="entry name" value="APOLIPOPROTEIN D"/>
    <property type="match status" value="1"/>
</dbReference>
<sequence length="193" mass="21404">MPTPRISRRLHALTGLLLAFALAACASRPPAEGPAAVDLARFMGTWHVVAHIPYFAERGHVAARYEYALREADKIGVAYLYREGFGEPEQTREARATVKSGTGNREWTLWFVGVVPAKLRILEVAPDYSWALIDYPGRDMGWIFGREPVMDDALYDGLVKKMRDHGVNARQLVRVPQVPEQVGKPGVAGPKVP</sequence>
<evidence type="ECO:0000313" key="5">
    <source>
        <dbReference type="Proteomes" id="UP001459204"/>
    </source>
</evidence>
<dbReference type="RefSeq" id="WP_341724186.1">
    <property type="nucleotide sequence ID" value="NZ_JBBWWT010000001.1"/>
</dbReference>
<comment type="function">
    <text evidence="2">Involved in the storage or transport of lipids necessary for membrane maintenance under stressful conditions. Displays a binding preference for lysophospholipids.</text>
</comment>
<keyword evidence="2" id="KW-0732">Signal</keyword>
<dbReference type="Proteomes" id="UP001459204">
    <property type="component" value="Unassembled WGS sequence"/>
</dbReference>
<comment type="similarity">
    <text evidence="1 2">Belongs to the calycin superfamily. Lipocalin family.</text>
</comment>
<dbReference type="InterPro" id="IPR012674">
    <property type="entry name" value="Calycin"/>
</dbReference>
<feature type="chain" id="PRO_5045016119" description="Outer membrane lipoprotein Blc" evidence="2">
    <location>
        <begin position="27"/>
        <end position="193"/>
    </location>
</feature>
<dbReference type="EMBL" id="JBBWWT010000001">
    <property type="protein sequence ID" value="MEL1262987.1"/>
    <property type="molecule type" value="Genomic_DNA"/>
</dbReference>
<gene>
    <name evidence="4" type="ORF">AAD027_01180</name>
</gene>
<evidence type="ECO:0000313" key="4">
    <source>
        <dbReference type="EMBL" id="MEL1262987.1"/>
    </source>
</evidence>
<dbReference type="CDD" id="cd19438">
    <property type="entry name" value="lipocalin_Blc-like"/>
    <property type="match status" value="1"/>
</dbReference>
<dbReference type="SUPFAM" id="SSF50814">
    <property type="entry name" value="Lipocalins"/>
    <property type="match status" value="1"/>
</dbReference>
<feature type="signal peptide" evidence="2">
    <location>
        <begin position="1"/>
        <end position="26"/>
    </location>
</feature>